<dbReference type="RefSeq" id="WP_344314790.1">
    <property type="nucleotide sequence ID" value="NZ_BAAANY010000039.1"/>
</dbReference>
<dbReference type="Pfam" id="PF04324">
    <property type="entry name" value="Fer2_BFD"/>
    <property type="match status" value="1"/>
</dbReference>
<dbReference type="PIRSF" id="PIRSF037495">
    <property type="entry name" value="Opine_OX_OoxA/HcnB"/>
    <property type="match status" value="1"/>
</dbReference>
<dbReference type="EMBL" id="BAAANY010000039">
    <property type="protein sequence ID" value="GAA1714704.1"/>
    <property type="molecule type" value="Genomic_DNA"/>
</dbReference>
<dbReference type="InterPro" id="IPR036188">
    <property type="entry name" value="FAD/NAD-bd_sf"/>
</dbReference>
<name>A0ABN2IZ31_9ACTN</name>
<proteinExistence type="predicted"/>
<dbReference type="Gene3D" id="3.50.50.60">
    <property type="entry name" value="FAD/NAD(P)-binding domain"/>
    <property type="match status" value="2"/>
</dbReference>
<dbReference type="InterPro" id="IPR023753">
    <property type="entry name" value="FAD/NAD-binding_dom"/>
</dbReference>
<dbReference type="Gene3D" id="1.10.10.1100">
    <property type="entry name" value="BFD-like [2Fe-2S]-binding domain"/>
    <property type="match status" value="1"/>
</dbReference>
<dbReference type="PRINTS" id="PR00469">
    <property type="entry name" value="PNDRDTASEII"/>
</dbReference>
<dbReference type="InterPro" id="IPR051691">
    <property type="entry name" value="Metab_Enz_Cyan_OpOx_G3PDH"/>
</dbReference>
<dbReference type="InterPro" id="IPR041854">
    <property type="entry name" value="BFD-like_2Fe2S-bd_dom_sf"/>
</dbReference>
<dbReference type="InterPro" id="IPR007419">
    <property type="entry name" value="BFD-like_2Fe2S-bd_dom"/>
</dbReference>
<evidence type="ECO:0000256" key="1">
    <source>
        <dbReference type="ARBA" id="ARBA00023002"/>
    </source>
</evidence>
<evidence type="ECO:0000259" key="2">
    <source>
        <dbReference type="Pfam" id="PF04324"/>
    </source>
</evidence>
<dbReference type="PRINTS" id="PR00368">
    <property type="entry name" value="FADPNR"/>
</dbReference>
<evidence type="ECO:0000259" key="3">
    <source>
        <dbReference type="Pfam" id="PF07992"/>
    </source>
</evidence>
<reference evidence="4 5" key="1">
    <citation type="journal article" date="2019" name="Int. J. Syst. Evol. Microbiol.">
        <title>The Global Catalogue of Microorganisms (GCM) 10K type strain sequencing project: providing services to taxonomists for standard genome sequencing and annotation.</title>
        <authorList>
            <consortium name="The Broad Institute Genomics Platform"/>
            <consortium name="The Broad Institute Genome Sequencing Center for Infectious Disease"/>
            <person name="Wu L."/>
            <person name="Ma J."/>
        </authorList>
    </citation>
    <scope>NUCLEOTIDE SEQUENCE [LARGE SCALE GENOMIC DNA]</scope>
    <source>
        <strain evidence="4 5">JCM 14718</strain>
    </source>
</reference>
<dbReference type="PANTHER" id="PTHR42949">
    <property type="entry name" value="ANAEROBIC GLYCEROL-3-PHOSPHATE DEHYDROGENASE SUBUNIT B"/>
    <property type="match status" value="1"/>
</dbReference>
<accession>A0ABN2IZ31</accession>
<dbReference type="SUPFAM" id="SSF51905">
    <property type="entry name" value="FAD/NAD(P)-binding domain"/>
    <property type="match status" value="1"/>
</dbReference>
<keyword evidence="1" id="KW-0560">Oxidoreductase</keyword>
<keyword evidence="5" id="KW-1185">Reference proteome</keyword>
<dbReference type="Pfam" id="PF07992">
    <property type="entry name" value="Pyr_redox_2"/>
    <property type="match status" value="1"/>
</dbReference>
<evidence type="ECO:0000313" key="5">
    <source>
        <dbReference type="Proteomes" id="UP001500618"/>
    </source>
</evidence>
<evidence type="ECO:0000313" key="4">
    <source>
        <dbReference type="EMBL" id="GAA1714704.1"/>
    </source>
</evidence>
<dbReference type="PANTHER" id="PTHR42949:SF3">
    <property type="entry name" value="ANAEROBIC GLYCEROL-3-PHOSPHATE DEHYDROGENASE SUBUNIT B"/>
    <property type="match status" value="1"/>
</dbReference>
<sequence length="447" mass="47233">MAISPADGSYDIAVLGAGPAGLSAAAAAAAQGSRVVLIDAAPRPGGQYWRHRAGEDRLPAPLRAALEAVTFLPSHAIWHIERTDSGFTIHALPDREIDCRTVVVATGAYDRQLPFPGWTLPGVFTAGGVQALLKGQGVVAGNRIAVAGTGPFLLPVAAGLAEAGGQVVGVFEAGRPTAFLRHPLALSRNVSKIFEGAGYLRRLRRYRIPFSTRTTVVQAHGTESVTGVTVARLDSNWTIVSKRRIDCDTVAVGYGFTPQTEIPRQLGCEMVVDADGSLVVKVDDQQRSTVTGVYVAGEACGVGGAQLSLVEGEIAGLFAANARPPSRLLRRRAALRIFAEAMHQTYPVLPGWQSWVRTDTIACRCEEITVGTIRHAVTELGATDPRAVKSYARPGMGLCQGRVCGYPTAALVAGELGRAVTEQDLRGLAERPIGQPVPLGVLSRLEN</sequence>
<organism evidence="4 5">
    <name type="scientific">Fodinicola feengrottensis</name>
    <dbReference type="NCBI Taxonomy" id="435914"/>
    <lineage>
        <taxon>Bacteria</taxon>
        <taxon>Bacillati</taxon>
        <taxon>Actinomycetota</taxon>
        <taxon>Actinomycetes</taxon>
        <taxon>Mycobacteriales</taxon>
        <taxon>Fodinicola</taxon>
    </lineage>
</organism>
<dbReference type="Proteomes" id="UP001500618">
    <property type="component" value="Unassembled WGS sequence"/>
</dbReference>
<feature type="domain" description="BFD-like [2Fe-2S]-binding" evidence="2">
    <location>
        <begin position="363"/>
        <end position="411"/>
    </location>
</feature>
<dbReference type="InterPro" id="IPR017224">
    <property type="entry name" value="Opine_Oxase_asu/HCN_bsu"/>
</dbReference>
<feature type="domain" description="FAD/NAD(P)-binding" evidence="3">
    <location>
        <begin position="10"/>
        <end position="300"/>
    </location>
</feature>
<comment type="caution">
    <text evidence="4">The sequence shown here is derived from an EMBL/GenBank/DDBJ whole genome shotgun (WGS) entry which is preliminary data.</text>
</comment>
<gene>
    <name evidence="4" type="ORF">GCM10009765_74550</name>
</gene>
<dbReference type="CDD" id="cd19946">
    <property type="entry name" value="GlpA-like_Fer2_BFD-like"/>
    <property type="match status" value="1"/>
</dbReference>
<protein>
    <submittedName>
        <fullName evidence="4">NAD(P)/FAD-dependent oxidoreductase</fullName>
    </submittedName>
</protein>